<dbReference type="PATRIC" id="fig|136160.3.peg.1586"/>
<proteinExistence type="predicted"/>
<name>A0A0M0KIU1_ALKHA</name>
<feature type="coiled-coil region" evidence="1">
    <location>
        <begin position="202"/>
        <end position="236"/>
    </location>
</feature>
<evidence type="ECO:0000313" key="3">
    <source>
        <dbReference type="EMBL" id="KOO38527.1"/>
    </source>
</evidence>
<evidence type="ECO:0000256" key="1">
    <source>
        <dbReference type="SAM" id="Coils"/>
    </source>
</evidence>
<reference evidence="3" key="1">
    <citation type="submission" date="2015-08" db="EMBL/GenBank/DDBJ databases">
        <title>Complete DNA Sequence of Pseudomonas syringae pv. actinidiae, the Causal Agent of Kiwifruit Canker Disease.</title>
        <authorList>
            <person name="Rikkerink E.H.A."/>
            <person name="Fineran P.C."/>
        </authorList>
    </citation>
    <scope>NUCLEOTIDE SEQUENCE</scope>
    <source>
        <strain evidence="3">DSM 13666</strain>
    </source>
</reference>
<gene>
    <name evidence="3" type="ORF">AMD02_06415</name>
</gene>
<dbReference type="EMBL" id="LILD01000001">
    <property type="protein sequence ID" value="KOO38527.1"/>
    <property type="molecule type" value="Genomic_DNA"/>
</dbReference>
<protein>
    <submittedName>
        <fullName evidence="3">Uncharacterized protein</fullName>
    </submittedName>
</protein>
<sequence>MADHRKRRNKQFRREIANKIADIQDKYCSPCEIKDCKNCDHDRTLKHYGNLLLQDSKDRRSEKKKTQIQKEERQVRAQEMNGLTKEKYKMLKDEGKTDKEIVEAYKMHNYTLTTLKERWGLLGYRGKKKPVEVEKATEIKVEKERYEEKQEAQQEKKQVEQPVKDSVQEPSEKLTESFPEARELAIKIKSLQEEKNHLWKENKEQSLRIGRLLNENAALEERIEMLEKEIAELEGQNRYKELYLSHAAALRAHLMDV</sequence>
<accession>A0A0M0KIU1</accession>
<keyword evidence="1" id="KW-0175">Coiled coil</keyword>
<comment type="caution">
    <text evidence="3">The sequence shown here is derived from an EMBL/GenBank/DDBJ whole genome shotgun (WGS) entry which is preliminary data.</text>
</comment>
<evidence type="ECO:0000256" key="2">
    <source>
        <dbReference type="SAM" id="MobiDB-lite"/>
    </source>
</evidence>
<feature type="region of interest" description="Disordered" evidence="2">
    <location>
        <begin position="152"/>
        <end position="177"/>
    </location>
</feature>
<organism evidence="3">
    <name type="scientific">Halalkalibacterium halodurans</name>
    <name type="common">Bacillus halodurans</name>
    <dbReference type="NCBI Taxonomy" id="86665"/>
    <lineage>
        <taxon>Bacteria</taxon>
        <taxon>Bacillati</taxon>
        <taxon>Bacillota</taxon>
        <taxon>Bacilli</taxon>
        <taxon>Bacillales</taxon>
        <taxon>Bacillaceae</taxon>
        <taxon>Halalkalibacterium (ex Joshi et al. 2022)</taxon>
    </lineage>
</organism>
<dbReference type="AlphaFoldDB" id="A0A0M0KIU1"/>